<dbReference type="PANTHER" id="PTHR37984:SF5">
    <property type="entry name" value="PROTEIN NYNRIN-LIKE"/>
    <property type="match status" value="1"/>
</dbReference>
<dbReference type="KEGG" id="egl:EGR_04467"/>
<dbReference type="InterPro" id="IPR036397">
    <property type="entry name" value="RNaseH_sf"/>
</dbReference>
<dbReference type="Pfam" id="PF17919">
    <property type="entry name" value="RT_RNaseH_2"/>
    <property type="match status" value="1"/>
</dbReference>
<comment type="caution">
    <text evidence="4">The sequence shown here is derived from an EMBL/GenBank/DDBJ whole genome shotgun (WGS) entry which is preliminary data.</text>
</comment>
<dbReference type="InterPro" id="IPR043502">
    <property type="entry name" value="DNA/RNA_pol_sf"/>
</dbReference>
<dbReference type="Proteomes" id="UP000019149">
    <property type="component" value="Unassembled WGS sequence"/>
</dbReference>
<evidence type="ECO:0000313" key="5">
    <source>
        <dbReference type="Proteomes" id="UP000019149"/>
    </source>
</evidence>
<proteinExistence type="predicted"/>
<dbReference type="CTD" id="36340182"/>
<protein>
    <submittedName>
        <fullName evidence="4">Retrovirus-related Pol polyprotein</fullName>
    </submittedName>
</protein>
<dbReference type="AlphaFoldDB" id="W6V3M7"/>
<dbReference type="GO" id="GO:0003824">
    <property type="term" value="F:catalytic activity"/>
    <property type="evidence" value="ECO:0007669"/>
    <property type="project" value="UniProtKB-KW"/>
</dbReference>
<dbReference type="InterPro" id="IPR041577">
    <property type="entry name" value="RT_RNaseH_2"/>
</dbReference>
<keyword evidence="1" id="KW-0511">Multifunctional enzyme</keyword>
<accession>W6V3M7</accession>
<organism evidence="4 5">
    <name type="scientific">Echinococcus granulosus</name>
    <name type="common">Hydatid tapeworm</name>
    <dbReference type="NCBI Taxonomy" id="6210"/>
    <lineage>
        <taxon>Eukaryota</taxon>
        <taxon>Metazoa</taxon>
        <taxon>Spiralia</taxon>
        <taxon>Lophotrochozoa</taxon>
        <taxon>Platyhelminthes</taxon>
        <taxon>Cestoda</taxon>
        <taxon>Eucestoda</taxon>
        <taxon>Cyclophyllidea</taxon>
        <taxon>Taeniidae</taxon>
        <taxon>Echinococcus</taxon>
        <taxon>Echinococcus granulosus group</taxon>
    </lineage>
</organism>
<dbReference type="OMA" id="HEDENYT"/>
<dbReference type="RefSeq" id="XP_024351830.1">
    <property type="nucleotide sequence ID" value="XM_024493716.1"/>
</dbReference>
<dbReference type="EMBL" id="APAU02000028">
    <property type="protein sequence ID" value="EUB60634.1"/>
    <property type="molecule type" value="Genomic_DNA"/>
</dbReference>
<dbReference type="Gene3D" id="3.30.420.10">
    <property type="entry name" value="Ribonuclease H-like superfamily/Ribonuclease H"/>
    <property type="match status" value="1"/>
</dbReference>
<dbReference type="STRING" id="6210.W6V3M7"/>
<evidence type="ECO:0000259" key="3">
    <source>
        <dbReference type="Pfam" id="PF17919"/>
    </source>
</evidence>
<dbReference type="InterPro" id="IPR050951">
    <property type="entry name" value="Retrovirus_Pol_polyprotein"/>
</dbReference>
<dbReference type="SUPFAM" id="SSF56672">
    <property type="entry name" value="DNA/RNA polymerases"/>
    <property type="match status" value="1"/>
</dbReference>
<keyword evidence="5" id="KW-1185">Reference proteome</keyword>
<dbReference type="InterPro" id="IPR043128">
    <property type="entry name" value="Rev_trsase/Diguanyl_cyclase"/>
</dbReference>
<dbReference type="GO" id="GO:0003676">
    <property type="term" value="F:nucleic acid binding"/>
    <property type="evidence" value="ECO:0007669"/>
    <property type="project" value="InterPro"/>
</dbReference>
<dbReference type="SUPFAM" id="SSF53098">
    <property type="entry name" value="Ribonuclease H-like"/>
    <property type="match status" value="1"/>
</dbReference>
<dbReference type="Gene3D" id="3.30.70.270">
    <property type="match status" value="1"/>
</dbReference>
<evidence type="ECO:0000313" key="4">
    <source>
        <dbReference type="EMBL" id="EUB60634.1"/>
    </source>
</evidence>
<evidence type="ECO:0000256" key="2">
    <source>
        <dbReference type="SAM" id="MobiDB-lite"/>
    </source>
</evidence>
<dbReference type="GO" id="GO:0006259">
    <property type="term" value="P:DNA metabolic process"/>
    <property type="evidence" value="ECO:0007669"/>
    <property type="project" value="UniProtKB-ARBA"/>
</dbReference>
<dbReference type="PANTHER" id="PTHR37984">
    <property type="entry name" value="PROTEIN CBG26694"/>
    <property type="match status" value="1"/>
</dbReference>
<dbReference type="InterPro" id="IPR012337">
    <property type="entry name" value="RNaseH-like_sf"/>
</dbReference>
<name>W6V3M7_ECHGR</name>
<sequence>MNMRIARSCTGSPFAATEAAFRVSLDVKANKDDEEYTKNLQQLAERAFSGCPQNKVANWVTVEFRHGVRPLTVVEKPRDIRTTLLRQLVNLEIKKRQELQATLIYQKPQKWQKSTPSPRVSLRYALDQGSLPLLVPRRIIYLDDSLVFGGDIREHNANLELALDRLRDAGLTLNPKKCHFLQRSVTLVEHAVSSDGIAVTEDRVQQQAKKNFKWEKEHNEAFKEQKRMLCSTPILALPNFESSAPPFKLDTADTSDAAVGGVLSQRGKKGREHGIAYESTRLAVSKDLNPQPPHLYNLCPPTPQGKKKITKLCKTCQITKTCVTPEHLEGNSQVEGTNRLLRLLKVFPTDAQLDDWDLSLGRVILTYKATVHKATGVPPFKMLTAREMRVPSGIFLPNTDEAASNVPERNITKNSRPKVYREDLEQIYRLVPPPGIHHNFHYPWSKDPFQVVETLSPTNYYVHNAQLRTYKGPPPVGHEDENYTLTEDRKLPNGNFERSS</sequence>
<feature type="compositionally biased region" description="Basic and acidic residues" evidence="2">
    <location>
        <begin position="477"/>
        <end position="491"/>
    </location>
</feature>
<feature type="region of interest" description="Disordered" evidence="2">
    <location>
        <begin position="471"/>
        <end position="500"/>
    </location>
</feature>
<feature type="domain" description="Reverse transcriptase/retrotransposon-derived protein RNase H-like" evidence="3">
    <location>
        <begin position="214"/>
        <end position="283"/>
    </location>
</feature>
<evidence type="ECO:0000256" key="1">
    <source>
        <dbReference type="ARBA" id="ARBA00023268"/>
    </source>
</evidence>
<dbReference type="OrthoDB" id="116078at2759"/>
<gene>
    <name evidence="4" type="ORF">EGR_04467</name>
</gene>
<reference evidence="4 5" key="1">
    <citation type="journal article" date="2013" name="Nat. Genet.">
        <title>The genome of the hydatid tapeworm Echinococcus granulosus.</title>
        <authorList>
            <person name="Zheng H."/>
            <person name="Zhang W."/>
            <person name="Zhang L."/>
            <person name="Zhang Z."/>
            <person name="Li J."/>
            <person name="Lu G."/>
            <person name="Zhu Y."/>
            <person name="Wang Y."/>
            <person name="Huang Y."/>
            <person name="Liu J."/>
            <person name="Kang H."/>
            <person name="Chen J."/>
            <person name="Wang L."/>
            <person name="Chen A."/>
            <person name="Yu S."/>
            <person name="Gao Z."/>
            <person name="Jin L."/>
            <person name="Gu W."/>
            <person name="Wang Z."/>
            <person name="Zhao L."/>
            <person name="Shi B."/>
            <person name="Wen H."/>
            <person name="Lin R."/>
            <person name="Jones M.K."/>
            <person name="Brejova B."/>
            <person name="Vinar T."/>
            <person name="Zhao G."/>
            <person name="McManus D.P."/>
            <person name="Chen Z."/>
            <person name="Zhou Y."/>
            <person name="Wang S."/>
        </authorList>
    </citation>
    <scope>NUCLEOTIDE SEQUENCE [LARGE SCALE GENOMIC DNA]</scope>
</reference>
<dbReference type="GeneID" id="36340182"/>